<feature type="compositionally biased region" description="Pro residues" evidence="1">
    <location>
        <begin position="26"/>
        <end position="38"/>
    </location>
</feature>
<dbReference type="Pfam" id="PF18702">
    <property type="entry name" value="DUF5642"/>
    <property type="match status" value="1"/>
</dbReference>
<keyword evidence="2" id="KW-0732">Signal</keyword>
<feature type="region of interest" description="Disordered" evidence="1">
    <location>
        <begin position="22"/>
        <end position="42"/>
    </location>
</feature>
<evidence type="ECO:0000256" key="2">
    <source>
        <dbReference type="SAM" id="SignalP"/>
    </source>
</evidence>
<dbReference type="PROSITE" id="PS51257">
    <property type="entry name" value="PROKAR_LIPOPROTEIN"/>
    <property type="match status" value="1"/>
</dbReference>
<sequence>MRSFRIGRAAVPALTLLATACATSPAPGPSATSPPPAVPGATINPAHIKRIVRDFPPGYEVTGGIASDAAPDLTWGLTANAADIRARPARCAALADPGTGRGRSAQGVSGSGPGGIVDAVVVTLPGPVGPAADLVAACGQWTMSAAHTTAGVHLTAAPHVDGAQTLGMVADLKSSVESGTQIDSRAYTFIAYLGECYAFTTLVTDPGSALPALPPQFAADLLVTTVSTLRG</sequence>
<comment type="caution">
    <text evidence="4">The sequence shown here is derived from an EMBL/GenBank/DDBJ whole genome shotgun (WGS) entry which is preliminary data.</text>
</comment>
<name>A0ABV4BX04_9MYCO</name>
<dbReference type="RefSeq" id="WP_369737244.1">
    <property type="nucleotide sequence ID" value="NZ_JBGEDP010000001.1"/>
</dbReference>
<evidence type="ECO:0000313" key="4">
    <source>
        <dbReference type="EMBL" id="MEY8014828.1"/>
    </source>
</evidence>
<dbReference type="Proteomes" id="UP001564760">
    <property type="component" value="Unassembled WGS sequence"/>
</dbReference>
<proteinExistence type="predicted"/>
<evidence type="ECO:0000259" key="3">
    <source>
        <dbReference type="Pfam" id="PF18702"/>
    </source>
</evidence>
<protein>
    <submittedName>
        <fullName evidence="4">DUF5642 family protein</fullName>
    </submittedName>
</protein>
<reference evidence="4 5" key="1">
    <citation type="submission" date="2024-08" db="EMBL/GenBank/DDBJ databases">
        <title>Mycobacterium servetensis sp. nov., a novel rapid-growing mycobacterial species recovered from a human patient in Zaragoza, Spain.</title>
        <authorList>
            <person name="Tristancho-Baro A.I."/>
            <person name="Buenestado-Serrano S."/>
            <person name="Garcia De Viedma D."/>
            <person name="Milagro-Beamonte A."/>
            <person name="Burillo N."/>
            <person name="Sanz S."/>
            <person name="Lopez-Calleja A.I."/>
            <person name="Penas-Utrilla D."/>
            <person name="Guardingo M."/>
            <person name="Garcia M.J."/>
            <person name="Vinuelas-Bayon J."/>
        </authorList>
    </citation>
    <scope>NUCLEOTIDE SEQUENCE [LARGE SCALE GENOMIC DNA]</scope>
    <source>
        <strain evidence="5">HUMS_12744610</strain>
    </source>
</reference>
<accession>A0ABV4BX04</accession>
<keyword evidence="5" id="KW-1185">Reference proteome</keyword>
<evidence type="ECO:0000313" key="5">
    <source>
        <dbReference type="Proteomes" id="UP001564760"/>
    </source>
</evidence>
<dbReference type="InterPro" id="IPR041313">
    <property type="entry name" value="DUF5642"/>
</dbReference>
<gene>
    <name evidence="4" type="ORF">AB8998_07310</name>
</gene>
<feature type="chain" id="PRO_5046908525" evidence="2">
    <location>
        <begin position="23"/>
        <end position="231"/>
    </location>
</feature>
<organism evidence="4 5">
    <name type="scientific">Mycobacterium servetii</name>
    <dbReference type="NCBI Taxonomy" id="3237418"/>
    <lineage>
        <taxon>Bacteria</taxon>
        <taxon>Bacillati</taxon>
        <taxon>Actinomycetota</taxon>
        <taxon>Actinomycetes</taxon>
        <taxon>Mycobacteriales</taxon>
        <taxon>Mycobacteriaceae</taxon>
        <taxon>Mycobacterium</taxon>
    </lineage>
</organism>
<dbReference type="EMBL" id="JBGEDP010000001">
    <property type="protein sequence ID" value="MEY8014828.1"/>
    <property type="molecule type" value="Genomic_DNA"/>
</dbReference>
<feature type="domain" description="DUF5642" evidence="3">
    <location>
        <begin position="44"/>
        <end position="230"/>
    </location>
</feature>
<feature type="signal peptide" evidence="2">
    <location>
        <begin position="1"/>
        <end position="22"/>
    </location>
</feature>
<evidence type="ECO:0000256" key="1">
    <source>
        <dbReference type="SAM" id="MobiDB-lite"/>
    </source>
</evidence>